<evidence type="ECO:0000256" key="1">
    <source>
        <dbReference type="SAM" id="MobiDB-lite"/>
    </source>
</evidence>
<comment type="caution">
    <text evidence="3">The sequence shown here is derived from an EMBL/GenBank/DDBJ whole genome shotgun (WGS) entry which is preliminary data.</text>
</comment>
<keyword evidence="2" id="KW-1133">Transmembrane helix</keyword>
<name>A0A0D6Q8I8_KOMXY</name>
<protein>
    <submittedName>
        <fullName evidence="3">Uncharacterized protein</fullName>
    </submittedName>
</protein>
<evidence type="ECO:0000313" key="4">
    <source>
        <dbReference type="Proteomes" id="UP000032683"/>
    </source>
</evidence>
<reference evidence="3 4" key="1">
    <citation type="submission" date="2012-11" db="EMBL/GenBank/DDBJ databases">
        <title>Whole genome sequence of Gluconacetobacter xylinus NBRC 13693.</title>
        <authorList>
            <person name="Azuma Y."/>
            <person name="Higashiura N."/>
            <person name="Hirakawa H."/>
            <person name="Matsushita K."/>
        </authorList>
    </citation>
    <scope>NUCLEOTIDE SEQUENCE [LARGE SCALE GENOMIC DNA]</scope>
    <source>
        <strain evidence="3 4">NBRC 13693</strain>
    </source>
</reference>
<organism evidence="3 4">
    <name type="scientific">Komagataeibacter xylinus NBRC 13693</name>
    <dbReference type="NCBI Taxonomy" id="1234668"/>
    <lineage>
        <taxon>Bacteria</taxon>
        <taxon>Pseudomonadati</taxon>
        <taxon>Pseudomonadota</taxon>
        <taxon>Alphaproteobacteria</taxon>
        <taxon>Acetobacterales</taxon>
        <taxon>Acetobacteraceae</taxon>
        <taxon>Komagataeibacter</taxon>
    </lineage>
</organism>
<sequence>MKYSSDGNPRDGRAPVNPTNAPPFTTREQKRHGFIVGCMVVFFVTLIAMVCWFFPQIPLPRF</sequence>
<dbReference type="Proteomes" id="UP000032683">
    <property type="component" value="Unassembled WGS sequence"/>
</dbReference>
<evidence type="ECO:0000313" key="3">
    <source>
        <dbReference type="EMBL" id="GAN99280.1"/>
    </source>
</evidence>
<keyword evidence="2" id="KW-0812">Transmembrane</keyword>
<keyword evidence="2" id="KW-0472">Membrane</keyword>
<dbReference type="AlphaFoldDB" id="A0A0D6Q8I8"/>
<feature type="transmembrane region" description="Helical" evidence="2">
    <location>
        <begin position="34"/>
        <end position="55"/>
    </location>
</feature>
<evidence type="ECO:0000256" key="2">
    <source>
        <dbReference type="SAM" id="Phobius"/>
    </source>
</evidence>
<proteinExistence type="predicted"/>
<accession>A0A0D6Q8I8</accession>
<feature type="region of interest" description="Disordered" evidence="1">
    <location>
        <begin position="1"/>
        <end position="26"/>
    </location>
</feature>
<gene>
    <name evidence="3" type="ORF">Gxy13693_018_105</name>
</gene>
<dbReference type="EMBL" id="BANJ01000018">
    <property type="protein sequence ID" value="GAN99280.1"/>
    <property type="molecule type" value="Genomic_DNA"/>
</dbReference>